<feature type="transmembrane region" description="Helical" evidence="8">
    <location>
        <begin position="423"/>
        <end position="442"/>
    </location>
</feature>
<dbReference type="GO" id="GO:0006506">
    <property type="term" value="P:GPI anchor biosynthetic process"/>
    <property type="evidence" value="ECO:0007669"/>
    <property type="project" value="UniProtKB-UniPathway"/>
</dbReference>
<dbReference type="HOGENOM" id="CLU_020802_2_2_1"/>
<accession>M7NVN0</accession>
<protein>
    <recommendedName>
        <fullName evidence="8">GPI-anchored wall transfer protein</fullName>
        <ecNumber evidence="8">2.3.-.-</ecNumber>
    </recommendedName>
</protein>
<comment type="pathway">
    <text evidence="2 8">Glycolipid biosynthesis; glycosylphosphatidylinositol-anchor biosynthesis.</text>
</comment>
<feature type="transmembrane region" description="Helical" evidence="8">
    <location>
        <begin position="146"/>
        <end position="164"/>
    </location>
</feature>
<feature type="transmembrane region" description="Helical" evidence="8">
    <location>
        <begin position="449"/>
        <end position="470"/>
    </location>
</feature>
<dbReference type="EMBL" id="AFWA02000002">
    <property type="protein sequence ID" value="EMR11196.1"/>
    <property type="molecule type" value="Genomic_DNA"/>
</dbReference>
<dbReference type="PANTHER" id="PTHR20661">
    <property type="entry name" value="PHOSPHATIDYLINOSITOL-GLYCAN BIOSYNTHESIS CLASS W PROTEIN"/>
    <property type="match status" value="1"/>
</dbReference>
<feature type="transmembrane region" description="Helical" evidence="8">
    <location>
        <begin position="71"/>
        <end position="102"/>
    </location>
</feature>
<feature type="transmembrane region" description="Helical" evidence="8">
    <location>
        <begin position="34"/>
        <end position="51"/>
    </location>
</feature>
<keyword evidence="8" id="KW-0012">Acyltransferase</keyword>
<reference evidence="10" key="1">
    <citation type="journal article" date="2016" name="Nat. Commun.">
        <title>Genome analysis of three Pneumocystis species reveals adaptation mechanisms to life exclusively in mammalian hosts.</title>
        <authorList>
            <person name="Ma L."/>
            <person name="Chen Z."/>
            <person name="Huang D.W."/>
            <person name="Kutty G."/>
            <person name="Ishihara M."/>
            <person name="Wang H."/>
            <person name="Abouelleil A."/>
            <person name="Bishop L."/>
            <person name="Davey E."/>
            <person name="Deng R."/>
            <person name="Deng X."/>
            <person name="Fan L."/>
            <person name="Fantoni G."/>
            <person name="Fitzgerald M."/>
            <person name="Gogineni E."/>
            <person name="Goldberg J.M."/>
            <person name="Handley G."/>
            <person name="Hu X."/>
            <person name="Huber C."/>
            <person name="Jiao X."/>
            <person name="Jones K."/>
            <person name="Levin J.Z."/>
            <person name="Liu Y."/>
            <person name="Macdonald P."/>
            <person name="Melnikov A."/>
            <person name="Raley C."/>
            <person name="Sassi M."/>
            <person name="Sherman B.T."/>
            <person name="Song X."/>
            <person name="Sykes S."/>
            <person name="Tran B."/>
            <person name="Walsh L."/>
            <person name="Xia Y."/>
            <person name="Yang J."/>
            <person name="Young S."/>
            <person name="Zeng Q."/>
            <person name="Zheng X."/>
            <person name="Stephens R."/>
            <person name="Nusbaum C."/>
            <person name="Birren B.W."/>
            <person name="Azadi P."/>
            <person name="Lempicki R.A."/>
            <person name="Cuomo C.A."/>
            <person name="Kovacs J.A."/>
        </authorList>
    </citation>
    <scope>NUCLEOTIDE SEQUENCE [LARGE SCALE GENOMIC DNA]</scope>
    <source>
        <strain evidence="10">B123</strain>
    </source>
</reference>
<evidence type="ECO:0000256" key="2">
    <source>
        <dbReference type="ARBA" id="ARBA00004687"/>
    </source>
</evidence>
<keyword evidence="8" id="KW-0808">Transferase</keyword>
<dbReference type="AlphaFoldDB" id="M7NVN0"/>
<keyword evidence="5 8" id="KW-0812">Transmembrane</keyword>
<dbReference type="PIRSF" id="PIRSF017321">
    <property type="entry name" value="GWT1"/>
    <property type="match status" value="1"/>
</dbReference>
<dbReference type="STRING" id="1069680.M7NVN0"/>
<evidence type="ECO:0000256" key="4">
    <source>
        <dbReference type="ARBA" id="ARBA00022502"/>
    </source>
</evidence>
<evidence type="ECO:0000256" key="5">
    <source>
        <dbReference type="ARBA" id="ARBA00022692"/>
    </source>
</evidence>
<evidence type="ECO:0000256" key="3">
    <source>
        <dbReference type="ARBA" id="ARBA00007559"/>
    </source>
</evidence>
<dbReference type="eggNOG" id="KOG0411">
    <property type="taxonomic scope" value="Eukaryota"/>
</dbReference>
<comment type="caution">
    <text evidence="9">The sequence shown here is derived from an EMBL/GenBank/DDBJ whole genome shotgun (WGS) entry which is preliminary data.</text>
</comment>
<name>M7NVN0_PNEMU</name>
<feature type="transmembrane region" description="Helical" evidence="8">
    <location>
        <begin position="304"/>
        <end position="327"/>
    </location>
</feature>
<comment type="similarity">
    <text evidence="3 8">Belongs to the PIGW family.</text>
</comment>
<dbReference type="OrthoDB" id="15270at2759"/>
<feature type="transmembrane region" description="Helical" evidence="8">
    <location>
        <begin position="253"/>
        <end position="275"/>
    </location>
</feature>
<dbReference type="GO" id="GO:0072659">
    <property type="term" value="P:protein localization to plasma membrane"/>
    <property type="evidence" value="ECO:0007669"/>
    <property type="project" value="TreeGrafter"/>
</dbReference>
<keyword evidence="4 8" id="KW-0337">GPI-anchor biosynthesis</keyword>
<dbReference type="GeneID" id="19894486"/>
<dbReference type="UniPathway" id="UPA00196"/>
<dbReference type="InterPro" id="IPR009447">
    <property type="entry name" value="PIGW/GWT1"/>
</dbReference>
<evidence type="ECO:0000256" key="7">
    <source>
        <dbReference type="ARBA" id="ARBA00023136"/>
    </source>
</evidence>
<feature type="transmembrane region" description="Helical" evidence="8">
    <location>
        <begin position="215"/>
        <end position="233"/>
    </location>
</feature>
<evidence type="ECO:0000256" key="1">
    <source>
        <dbReference type="ARBA" id="ARBA00004477"/>
    </source>
</evidence>
<keyword evidence="10" id="KW-1185">Reference proteome</keyword>
<dbReference type="OMA" id="GLYVMQP"/>
<dbReference type="VEuPathDB" id="FungiDB:PNEG_00788"/>
<comment type="function">
    <text evidence="8">A acetyltransferase, which acetylates the inositol ring of phosphatidylinositol during biosynthesis of GPI-anchor.</text>
</comment>
<evidence type="ECO:0000313" key="9">
    <source>
        <dbReference type="EMBL" id="EMR11196.1"/>
    </source>
</evidence>
<dbReference type="RefSeq" id="XP_007872692.1">
    <property type="nucleotide sequence ID" value="XM_007874501.1"/>
</dbReference>
<comment type="subcellular location">
    <subcellularLocation>
        <location evidence="1 8">Endoplasmic reticulum membrane</location>
        <topology evidence="1 8">Multi-pass membrane protein</topology>
    </subcellularLocation>
</comment>
<evidence type="ECO:0000256" key="8">
    <source>
        <dbReference type="RuleBase" id="RU280819"/>
    </source>
</evidence>
<sequence>MKSYFIFQKDMKSSYKLQKESFMSGHTGQSMTEIFLHMSIIVFMHVFSAALRSRGTNETYGISTFLIEFGIYYMIPLLFVTIFSSHLFFLALILLIPIPFLWRCPKAFKREENLTKKEKRRPKNPLNKNNIVNNGELKSYITIHRAAVMLITCLSILAVDFRIFPRRFAKVETWGISLMDLGVGFFVFSSGVVAIKSIKKNYSKETVSFFKKLILCFKQSYMFFVIGFIRILITKATNYPEHVTEYGVHWNFFFTLGFLSLSLSYLVIIALLSICNELLTRTQHILTYVLNAPRTNLISANKEGLFSFIGYLTIYLSGIHIGEHIFYRCLASRKDKSIIIYQYKTMLKMFLYSIFYFIVYFYFLFFGKYPMSRRLVNLPYVSLVSACGCGAIGCNMLIEFIFYGLSAEYTDTVPLLLHSVNKHGLIVFLAANIITGLVNSLINTLEVSNIVGFLIMVVYGIIISGLALIAEFKNWPSKF</sequence>
<dbReference type="PANTHER" id="PTHR20661:SF0">
    <property type="entry name" value="PHOSPHATIDYLINOSITOL-GLYCAN BIOSYNTHESIS CLASS W PROTEIN"/>
    <property type="match status" value="1"/>
</dbReference>
<evidence type="ECO:0000313" key="10">
    <source>
        <dbReference type="Proteomes" id="UP000011958"/>
    </source>
</evidence>
<evidence type="ECO:0000256" key="6">
    <source>
        <dbReference type="ARBA" id="ARBA00022989"/>
    </source>
</evidence>
<dbReference type="GO" id="GO:0005789">
    <property type="term" value="C:endoplasmic reticulum membrane"/>
    <property type="evidence" value="ECO:0007669"/>
    <property type="project" value="UniProtKB-SubCell"/>
</dbReference>
<keyword evidence="7 8" id="KW-0472">Membrane</keyword>
<feature type="transmembrane region" description="Helical" evidence="8">
    <location>
        <begin position="347"/>
        <end position="366"/>
    </location>
</feature>
<feature type="transmembrane region" description="Helical" evidence="8">
    <location>
        <begin position="176"/>
        <end position="195"/>
    </location>
</feature>
<keyword evidence="8" id="KW-0256">Endoplasmic reticulum</keyword>
<proteinExistence type="inferred from homology"/>
<dbReference type="Pfam" id="PF06423">
    <property type="entry name" value="GWT1"/>
    <property type="match status" value="1"/>
</dbReference>
<dbReference type="EC" id="2.3.-.-" evidence="8"/>
<gene>
    <name evidence="9" type="ORF">PNEG_00788</name>
</gene>
<feature type="transmembrane region" description="Helical" evidence="8">
    <location>
        <begin position="378"/>
        <end position="403"/>
    </location>
</feature>
<dbReference type="Proteomes" id="UP000011958">
    <property type="component" value="Unassembled WGS sequence"/>
</dbReference>
<keyword evidence="6 8" id="KW-1133">Transmembrane helix</keyword>
<dbReference type="GO" id="GO:0032216">
    <property type="term" value="F:glucosaminyl-phosphatidylinositol O-acyltransferase activity"/>
    <property type="evidence" value="ECO:0007669"/>
    <property type="project" value="EnsemblFungi"/>
</dbReference>
<organism evidence="9 10">
    <name type="scientific">Pneumocystis murina (strain B123)</name>
    <name type="common">Mouse pneumocystis pneumonia agent</name>
    <name type="synonym">Pneumocystis carinii f. sp. muris</name>
    <dbReference type="NCBI Taxonomy" id="1069680"/>
    <lineage>
        <taxon>Eukaryota</taxon>
        <taxon>Fungi</taxon>
        <taxon>Dikarya</taxon>
        <taxon>Ascomycota</taxon>
        <taxon>Taphrinomycotina</taxon>
        <taxon>Pneumocystomycetes</taxon>
        <taxon>Pneumocystaceae</taxon>
        <taxon>Pneumocystis</taxon>
    </lineage>
</organism>